<evidence type="ECO:0000313" key="10">
    <source>
        <dbReference type="EMBL" id="VDN58173.1"/>
    </source>
</evidence>
<proteinExistence type="inferred from homology"/>
<comment type="similarity">
    <text evidence="4">Belongs to the ELP5 family.</text>
</comment>
<keyword evidence="7" id="KW-0819">tRNA processing</keyword>
<dbReference type="AlphaFoldDB" id="A0A0N4UAR9"/>
<evidence type="ECO:0000256" key="1">
    <source>
        <dbReference type="ARBA" id="ARBA00004123"/>
    </source>
</evidence>
<dbReference type="EMBL" id="UYYG01001166">
    <property type="protein sequence ID" value="VDN58173.1"/>
    <property type="molecule type" value="Genomic_DNA"/>
</dbReference>
<dbReference type="PANTHER" id="PTHR15641:SF1">
    <property type="entry name" value="ELONGATOR COMPLEX PROTEIN 5"/>
    <property type="match status" value="1"/>
</dbReference>
<dbReference type="STRING" id="318479.A0A0N4UAR9"/>
<evidence type="ECO:0000256" key="3">
    <source>
        <dbReference type="ARBA" id="ARBA00005043"/>
    </source>
</evidence>
<evidence type="ECO:0000256" key="4">
    <source>
        <dbReference type="ARBA" id="ARBA00009567"/>
    </source>
</evidence>
<evidence type="ECO:0000313" key="13">
    <source>
        <dbReference type="WBParaSite" id="DME_0000426301-mRNA-1"/>
    </source>
</evidence>
<organism evidence="11 13">
    <name type="scientific">Dracunculus medinensis</name>
    <name type="common">Guinea worm</name>
    <dbReference type="NCBI Taxonomy" id="318479"/>
    <lineage>
        <taxon>Eukaryota</taxon>
        <taxon>Metazoa</taxon>
        <taxon>Ecdysozoa</taxon>
        <taxon>Nematoda</taxon>
        <taxon>Chromadorea</taxon>
        <taxon>Rhabditida</taxon>
        <taxon>Spirurina</taxon>
        <taxon>Dracunculoidea</taxon>
        <taxon>Dracunculidae</taxon>
        <taxon>Dracunculus</taxon>
    </lineage>
</organism>
<dbReference type="GO" id="GO:0002098">
    <property type="term" value="P:tRNA wobble uridine modification"/>
    <property type="evidence" value="ECO:0007669"/>
    <property type="project" value="InterPro"/>
</dbReference>
<dbReference type="GO" id="GO:0005829">
    <property type="term" value="C:cytosol"/>
    <property type="evidence" value="ECO:0007669"/>
    <property type="project" value="TreeGrafter"/>
</dbReference>
<protein>
    <recommendedName>
        <fullName evidence="5">Elongator complex protein 5</fullName>
    </recommendedName>
</protein>
<keyword evidence="12" id="KW-1185">Reference proteome</keyword>
<dbReference type="Proteomes" id="UP000038040">
    <property type="component" value="Unplaced"/>
</dbReference>
<comment type="pathway">
    <text evidence="3">tRNA modification; 5-methoxycarbonylmethyl-2-thiouridine-tRNA biosynthesis.</text>
</comment>
<dbReference type="GO" id="GO:0005634">
    <property type="term" value="C:nucleus"/>
    <property type="evidence" value="ECO:0007669"/>
    <property type="project" value="UniProtKB-SubCell"/>
</dbReference>
<evidence type="ECO:0000256" key="7">
    <source>
        <dbReference type="ARBA" id="ARBA00022694"/>
    </source>
</evidence>
<evidence type="ECO:0000256" key="5">
    <source>
        <dbReference type="ARBA" id="ARBA00020264"/>
    </source>
</evidence>
<feature type="region of interest" description="Disordered" evidence="9">
    <location>
        <begin position="1"/>
        <end position="22"/>
    </location>
</feature>
<dbReference type="InterPro" id="IPR019519">
    <property type="entry name" value="Elp5"/>
</dbReference>
<feature type="compositionally biased region" description="Basic and acidic residues" evidence="9">
    <location>
        <begin position="11"/>
        <end position="22"/>
    </location>
</feature>
<evidence type="ECO:0000256" key="6">
    <source>
        <dbReference type="ARBA" id="ARBA00022490"/>
    </source>
</evidence>
<dbReference type="Pfam" id="PF10483">
    <property type="entry name" value="Elong_Iki1"/>
    <property type="match status" value="1"/>
</dbReference>
<gene>
    <name evidence="10" type="ORF">DME_LOCUS8146</name>
</gene>
<evidence type="ECO:0000313" key="11">
    <source>
        <dbReference type="Proteomes" id="UP000038040"/>
    </source>
</evidence>
<evidence type="ECO:0000313" key="12">
    <source>
        <dbReference type="Proteomes" id="UP000274756"/>
    </source>
</evidence>
<dbReference type="OrthoDB" id="5829461at2759"/>
<evidence type="ECO:0000256" key="9">
    <source>
        <dbReference type="SAM" id="MobiDB-lite"/>
    </source>
</evidence>
<dbReference type="PANTHER" id="PTHR15641">
    <property type="entry name" value="ELONGATOR COMPLEX PROTEIN 5"/>
    <property type="match status" value="1"/>
</dbReference>
<keyword evidence="6" id="KW-0963">Cytoplasm</keyword>
<name>A0A0N4UAR9_DRAME</name>
<reference evidence="10 12" key="2">
    <citation type="submission" date="2018-11" db="EMBL/GenBank/DDBJ databases">
        <authorList>
            <consortium name="Pathogen Informatics"/>
        </authorList>
    </citation>
    <scope>NUCLEOTIDE SEQUENCE [LARGE SCALE GENOMIC DNA]</scope>
</reference>
<accession>A0A0N4UAR9</accession>
<dbReference type="GO" id="GO:0000049">
    <property type="term" value="F:tRNA binding"/>
    <property type="evidence" value="ECO:0007669"/>
    <property type="project" value="TreeGrafter"/>
</dbReference>
<sequence length="351" mass="40376">MYTVRGLGGKVRKEAAHREGSFQRDVREVRSGQSERMRGQAKYHGEPGSARRLMEVFPKAYRIDLCRGYCSKSMESAFISLEIQVSFISPNNYNLQFKGEPLWINLLMKAAKKSDNVRVFLTNTWKETFERRYPMLAKFDMHFNEVDSIYDIDSVKLESDGNRRLAYFIDSIDRDFLDFGEKIVAHLAQLSRKNLVVTRIYSDVVSNDGWKSLISIANTTMVLYSDEKERCICSWTHFKKSGDRQSKKEFLTFDNCLNLHCSPYLPSATSEKTIGQMAPTTTFDMGLSLSKAEHIAKESVKLPYLMAQDEKMLAEMDISSNKKIRAGGRIIYTPDERDDFDDSDLDDDLEI</sequence>
<reference evidence="13" key="1">
    <citation type="submission" date="2017-02" db="UniProtKB">
        <authorList>
            <consortium name="WormBaseParasite"/>
        </authorList>
    </citation>
    <scope>IDENTIFICATION</scope>
</reference>
<evidence type="ECO:0000256" key="2">
    <source>
        <dbReference type="ARBA" id="ARBA00004496"/>
    </source>
</evidence>
<dbReference type="GO" id="GO:0033588">
    <property type="term" value="C:elongator holoenzyme complex"/>
    <property type="evidence" value="ECO:0007669"/>
    <property type="project" value="InterPro"/>
</dbReference>
<dbReference type="UniPathway" id="UPA00988"/>
<evidence type="ECO:0000256" key="8">
    <source>
        <dbReference type="ARBA" id="ARBA00023242"/>
    </source>
</evidence>
<dbReference type="Proteomes" id="UP000274756">
    <property type="component" value="Unassembled WGS sequence"/>
</dbReference>
<keyword evidence="8" id="KW-0539">Nucleus</keyword>
<comment type="subcellular location">
    <subcellularLocation>
        <location evidence="2">Cytoplasm</location>
    </subcellularLocation>
    <subcellularLocation>
        <location evidence="1">Nucleus</location>
    </subcellularLocation>
</comment>
<dbReference type="WBParaSite" id="DME_0000426301-mRNA-1">
    <property type="protein sequence ID" value="DME_0000426301-mRNA-1"/>
    <property type="gene ID" value="DME_0000426301"/>
</dbReference>